<dbReference type="InterPro" id="IPR009050">
    <property type="entry name" value="Globin-like_sf"/>
</dbReference>
<dbReference type="SUPFAM" id="SSF46458">
    <property type="entry name" value="Globin-like"/>
    <property type="match status" value="1"/>
</dbReference>
<dbReference type="CDD" id="cd01040">
    <property type="entry name" value="Mb-like"/>
    <property type="match status" value="1"/>
</dbReference>
<dbReference type="AlphaFoldDB" id="A0AA36IK19"/>
<evidence type="ECO:0000313" key="2">
    <source>
        <dbReference type="Proteomes" id="UP001178507"/>
    </source>
</evidence>
<comment type="caution">
    <text evidence="1">The sequence shown here is derived from an EMBL/GenBank/DDBJ whole genome shotgun (WGS) entry which is preliminary data.</text>
</comment>
<gene>
    <name evidence="1" type="ORF">EVOR1521_LOCUS14641</name>
</gene>
<sequence>MSDEGQLEAIPAEQTEIQSDFLDETEFLEENSDLYEGPAKNENFGESLELLTLSHSDAAALRHSWDVLANVLGDRESVGDAIYGALTSALASLKDAFRDPRAVMSVRMFNGFGMMVDKRQQPEELKLLVETLAFKHLGQEVSEVRVGLIADAFVELMMQNLPEPPPGCGSAWRQLLMYVGSAFRFVSATFGQRLKTIEATVAFLFATISSFSALLHESALPVLEDAALRLMDLAGPQVAHVRLPVCAPGVVEGVEFSILDSVPDEHMRNFYHVDSIVKEPEMADLDAYVLVPTMLSKRFLALASVLQRSQSPLLLLGPAGSGKSALLSQAISQLPLREVPSTLPAAYASHCGKATATAGFGDRAELLYMSAAHWIQPGRWERFLQSLTRTSQHGLRPRLYSWCAFVIDDCHCASTNLREAWRFTLERGLVHSPGAVGARKAEGGKRQMDRLEREAPVVSVRHVEGVMMILAARSAAELAGRHNFLRHTWLFNLEPLQDEADLLKIVGDNMSHFIFVKDIAPSVVSKKMLYARS</sequence>
<reference evidence="1" key="1">
    <citation type="submission" date="2023-08" db="EMBL/GenBank/DDBJ databases">
        <authorList>
            <person name="Chen Y."/>
            <person name="Shah S."/>
            <person name="Dougan E. K."/>
            <person name="Thang M."/>
            <person name="Chan C."/>
        </authorList>
    </citation>
    <scope>NUCLEOTIDE SEQUENCE</scope>
</reference>
<name>A0AA36IK19_9DINO</name>
<dbReference type="Proteomes" id="UP001178507">
    <property type="component" value="Unassembled WGS sequence"/>
</dbReference>
<dbReference type="EMBL" id="CAUJNA010001779">
    <property type="protein sequence ID" value="CAJ1388884.1"/>
    <property type="molecule type" value="Genomic_DNA"/>
</dbReference>
<dbReference type="InterPro" id="IPR012292">
    <property type="entry name" value="Globin/Proto"/>
</dbReference>
<proteinExistence type="predicted"/>
<dbReference type="GO" id="GO:0020037">
    <property type="term" value="F:heme binding"/>
    <property type="evidence" value="ECO:0007669"/>
    <property type="project" value="InterPro"/>
</dbReference>
<accession>A0AA36IK19</accession>
<dbReference type="InterPro" id="IPR044399">
    <property type="entry name" value="Mb-like_M"/>
</dbReference>
<dbReference type="SUPFAM" id="SSF52540">
    <property type="entry name" value="P-loop containing nucleoside triphosphate hydrolases"/>
    <property type="match status" value="1"/>
</dbReference>
<protein>
    <submittedName>
        <fullName evidence="1">Uncharacterized protein</fullName>
    </submittedName>
</protein>
<organism evidence="1 2">
    <name type="scientific">Effrenium voratum</name>
    <dbReference type="NCBI Taxonomy" id="2562239"/>
    <lineage>
        <taxon>Eukaryota</taxon>
        <taxon>Sar</taxon>
        <taxon>Alveolata</taxon>
        <taxon>Dinophyceae</taxon>
        <taxon>Suessiales</taxon>
        <taxon>Symbiodiniaceae</taxon>
        <taxon>Effrenium</taxon>
    </lineage>
</organism>
<dbReference type="InterPro" id="IPR027417">
    <property type="entry name" value="P-loop_NTPase"/>
</dbReference>
<dbReference type="Gene3D" id="1.10.490.10">
    <property type="entry name" value="Globins"/>
    <property type="match status" value="1"/>
</dbReference>
<evidence type="ECO:0000313" key="1">
    <source>
        <dbReference type="EMBL" id="CAJ1388884.1"/>
    </source>
</evidence>
<dbReference type="Gene3D" id="3.40.50.300">
    <property type="entry name" value="P-loop containing nucleotide triphosphate hydrolases"/>
    <property type="match status" value="1"/>
</dbReference>
<dbReference type="GO" id="GO:0019825">
    <property type="term" value="F:oxygen binding"/>
    <property type="evidence" value="ECO:0007669"/>
    <property type="project" value="InterPro"/>
</dbReference>
<keyword evidence="2" id="KW-1185">Reference proteome</keyword>